<organism evidence="1 2">
    <name type="scientific">Eumeta variegata</name>
    <name type="common">Bagworm moth</name>
    <name type="synonym">Eumeta japonica</name>
    <dbReference type="NCBI Taxonomy" id="151549"/>
    <lineage>
        <taxon>Eukaryota</taxon>
        <taxon>Metazoa</taxon>
        <taxon>Ecdysozoa</taxon>
        <taxon>Arthropoda</taxon>
        <taxon>Hexapoda</taxon>
        <taxon>Insecta</taxon>
        <taxon>Pterygota</taxon>
        <taxon>Neoptera</taxon>
        <taxon>Endopterygota</taxon>
        <taxon>Lepidoptera</taxon>
        <taxon>Glossata</taxon>
        <taxon>Ditrysia</taxon>
        <taxon>Tineoidea</taxon>
        <taxon>Psychidae</taxon>
        <taxon>Oiketicinae</taxon>
        <taxon>Eumeta</taxon>
    </lineage>
</organism>
<evidence type="ECO:0000313" key="2">
    <source>
        <dbReference type="Proteomes" id="UP000299102"/>
    </source>
</evidence>
<sequence>MQLTYEAVTAPVTTVTSIAQSSYEYAWANRASDSSIRNERLWGLGKPSNRTDPGDRLRSLRRYARRAGLDATRNAQKQLHIYALTTERQKKGKAAGARTQSQISAGIVRFFFAGIIPGRSGDCGPVQRPPG</sequence>
<proteinExistence type="predicted"/>
<protein>
    <submittedName>
        <fullName evidence="1">Uncharacterized protein</fullName>
    </submittedName>
</protein>
<dbReference type="Proteomes" id="UP000299102">
    <property type="component" value="Unassembled WGS sequence"/>
</dbReference>
<evidence type="ECO:0000313" key="1">
    <source>
        <dbReference type="EMBL" id="GBP35765.1"/>
    </source>
</evidence>
<gene>
    <name evidence="1" type="ORF">EVAR_82700_1</name>
</gene>
<comment type="caution">
    <text evidence="1">The sequence shown here is derived from an EMBL/GenBank/DDBJ whole genome shotgun (WGS) entry which is preliminary data.</text>
</comment>
<keyword evidence="2" id="KW-1185">Reference proteome</keyword>
<dbReference type="EMBL" id="BGZK01000308">
    <property type="protein sequence ID" value="GBP35765.1"/>
    <property type="molecule type" value="Genomic_DNA"/>
</dbReference>
<accession>A0A4C1VDR3</accession>
<dbReference type="AlphaFoldDB" id="A0A4C1VDR3"/>
<reference evidence="1 2" key="1">
    <citation type="journal article" date="2019" name="Commun. Biol.">
        <title>The bagworm genome reveals a unique fibroin gene that provides high tensile strength.</title>
        <authorList>
            <person name="Kono N."/>
            <person name="Nakamura H."/>
            <person name="Ohtoshi R."/>
            <person name="Tomita M."/>
            <person name="Numata K."/>
            <person name="Arakawa K."/>
        </authorList>
    </citation>
    <scope>NUCLEOTIDE SEQUENCE [LARGE SCALE GENOMIC DNA]</scope>
</reference>
<name>A0A4C1VDR3_EUMVA</name>